<dbReference type="SUPFAM" id="SSF54909">
    <property type="entry name" value="Dimeric alpha+beta barrel"/>
    <property type="match status" value="1"/>
</dbReference>
<dbReference type="InterPro" id="IPR007138">
    <property type="entry name" value="ABM_dom"/>
</dbReference>
<dbReference type="Proteomes" id="UP000646749">
    <property type="component" value="Unassembled WGS sequence"/>
</dbReference>
<gene>
    <name evidence="3" type="ORF">Pen02_65540</name>
</gene>
<dbReference type="InterPro" id="IPR011008">
    <property type="entry name" value="Dimeric_a/b-barrel"/>
</dbReference>
<dbReference type="RefSeq" id="WP_203869982.1">
    <property type="nucleotide sequence ID" value="NZ_BONW01000039.1"/>
</dbReference>
<feature type="domain" description="ABM" evidence="2">
    <location>
        <begin position="70"/>
        <end position="162"/>
    </location>
</feature>
<dbReference type="EMBL" id="BONW01000039">
    <property type="protein sequence ID" value="GIG91618.1"/>
    <property type="molecule type" value="Genomic_DNA"/>
</dbReference>
<dbReference type="PANTHER" id="PTHR33336">
    <property type="entry name" value="QUINOL MONOOXYGENASE YGIN-RELATED"/>
    <property type="match status" value="1"/>
</dbReference>
<dbReference type="Gene3D" id="3.30.70.100">
    <property type="match status" value="1"/>
</dbReference>
<reference evidence="3 4" key="1">
    <citation type="submission" date="2021-01" db="EMBL/GenBank/DDBJ databases">
        <title>Whole genome shotgun sequence of Plantactinospora endophytica NBRC 110450.</title>
        <authorList>
            <person name="Komaki H."/>
            <person name="Tamura T."/>
        </authorList>
    </citation>
    <scope>NUCLEOTIDE SEQUENCE [LARGE SCALE GENOMIC DNA]</scope>
    <source>
        <strain evidence="3 4">NBRC 110450</strain>
    </source>
</reference>
<organism evidence="3 4">
    <name type="scientific">Plantactinospora endophytica</name>
    <dbReference type="NCBI Taxonomy" id="673535"/>
    <lineage>
        <taxon>Bacteria</taxon>
        <taxon>Bacillati</taxon>
        <taxon>Actinomycetota</taxon>
        <taxon>Actinomycetes</taxon>
        <taxon>Micromonosporales</taxon>
        <taxon>Micromonosporaceae</taxon>
        <taxon>Plantactinospora</taxon>
    </lineage>
</organism>
<accession>A0ABQ4EA99</accession>
<feature type="region of interest" description="Disordered" evidence="1">
    <location>
        <begin position="1"/>
        <end position="63"/>
    </location>
</feature>
<dbReference type="PROSITE" id="PS51725">
    <property type="entry name" value="ABM"/>
    <property type="match status" value="1"/>
</dbReference>
<name>A0ABQ4EA99_9ACTN</name>
<dbReference type="Pfam" id="PF03992">
    <property type="entry name" value="ABM"/>
    <property type="match status" value="1"/>
</dbReference>
<feature type="compositionally biased region" description="Basic and acidic residues" evidence="1">
    <location>
        <begin position="1"/>
        <end position="10"/>
    </location>
</feature>
<evidence type="ECO:0000313" key="4">
    <source>
        <dbReference type="Proteomes" id="UP000646749"/>
    </source>
</evidence>
<feature type="compositionally biased region" description="Basic residues" evidence="1">
    <location>
        <begin position="45"/>
        <end position="54"/>
    </location>
</feature>
<protein>
    <recommendedName>
        <fullName evidence="2">ABM domain-containing protein</fullName>
    </recommendedName>
</protein>
<dbReference type="PANTHER" id="PTHR33336:SF1">
    <property type="entry name" value="(4S)-4-HYDROXY-5-PHOSPHONOOXYPENTANE-2,3-DIONE ISOMERASE"/>
    <property type="match status" value="1"/>
</dbReference>
<keyword evidence="4" id="KW-1185">Reference proteome</keyword>
<sequence>MTATVHRDELNMTSDYVPPRTAPEQPLTRLLERQGSASPGSGVRRLLRPRRPPASRRVSAGGPGVDSAMYQLLVSFTVQPDHRDDFVRAARKVARDSLANEPGSRRLEVIADEKNPDLFYLDEVYTDAKAFNTHAEGPYFGAFFGEVSGYAEGPTWLMRGNVAGEEAAAG</sequence>
<evidence type="ECO:0000259" key="2">
    <source>
        <dbReference type="PROSITE" id="PS51725"/>
    </source>
</evidence>
<comment type="caution">
    <text evidence="3">The sequence shown here is derived from an EMBL/GenBank/DDBJ whole genome shotgun (WGS) entry which is preliminary data.</text>
</comment>
<proteinExistence type="predicted"/>
<dbReference type="InterPro" id="IPR050744">
    <property type="entry name" value="AI-2_Isomerase_LsrG"/>
</dbReference>
<evidence type="ECO:0000313" key="3">
    <source>
        <dbReference type="EMBL" id="GIG91618.1"/>
    </source>
</evidence>
<evidence type="ECO:0000256" key="1">
    <source>
        <dbReference type="SAM" id="MobiDB-lite"/>
    </source>
</evidence>